<sequence length="320" mass="37022">MGKFKNFISKSFGRIRSFFVKSENKNVKFRKADKKLVEVKLKRISQTTANRIFVGFIAGLILLSALTIMSNAFRAVKKPEQTQVVAANGEKRAYANQINLFMTGFLTAYFSGDENISDYYGPGVDIRSINTNWQERQLTNFVLVETTDEVATYRVTYVVKQEDEWLSETKVISVPYKEKNGRFYVSDLPYFINWDNYIAKIKGNYQLKNQDYSDGDYDEAKRYVEAFFKAYCSGDDTQLSPFSKNVKALGGVKFVSVDYFYFVEEEKQLVAIAQVSFSDKFDVIFSENFTLYLTTDKNRETYHVKEMVNGIVEKYKSEVQ</sequence>
<reference evidence="4 6" key="2">
    <citation type="submission" date="2018-08" db="EMBL/GenBank/DDBJ databases">
        <title>Draft genome of Streptococcus sp. nov. Z1.</title>
        <authorList>
            <person name="Tian Z."/>
        </authorList>
    </citation>
    <scope>NUCLEOTIDE SEQUENCE [LARGE SCALE GENOMIC DNA]</scope>
    <source>
        <strain evidence="4">Z1</strain>
        <strain evidence="6">Z1(2018)</strain>
    </source>
</reference>
<dbReference type="EMBL" id="CP031733">
    <property type="protein sequence ID" value="AXQ77775.1"/>
    <property type="molecule type" value="Genomic_DNA"/>
</dbReference>
<keyword evidence="1" id="KW-0812">Transmembrane</keyword>
<gene>
    <name evidence="2" type="ORF">DDV21_001140</name>
    <name evidence="3" type="ORF">DDV22_08475</name>
    <name evidence="4" type="ORF">DDV23_08315</name>
</gene>
<dbReference type="InterPro" id="IPR035628">
    <property type="entry name" value="TcpC_C"/>
</dbReference>
<keyword evidence="1" id="KW-0472">Membrane</keyword>
<proteinExistence type="predicted"/>
<dbReference type="Gene3D" id="3.10.450.540">
    <property type="match status" value="2"/>
</dbReference>
<protein>
    <submittedName>
        <fullName evidence="4">Conjugal transfer protein</fullName>
    </submittedName>
</protein>
<reference evidence="5" key="3">
    <citation type="submission" date="2018-08" db="EMBL/GenBank/DDBJ databases">
        <title>Streptococcus chenjunshii sp. nov., isolated from stools sample of the Tibetan antelope in the Qinghai-Tibet plateau, China.</title>
        <authorList>
            <person name="Tian Z."/>
        </authorList>
    </citation>
    <scope>NUCLEOTIDE SEQUENCE [LARGE SCALE GENOMIC DNA]</scope>
    <source>
        <strain evidence="5">Z15</strain>
    </source>
</reference>
<dbReference type="EMBL" id="QVQZ01000021">
    <property type="protein sequence ID" value="RFU52725.1"/>
    <property type="molecule type" value="Genomic_DNA"/>
</dbReference>
<dbReference type="RefSeq" id="WP_116878635.1">
    <property type="nucleotide sequence ID" value="NZ_CP031733.1"/>
</dbReference>
<feature type="transmembrane region" description="Helical" evidence="1">
    <location>
        <begin position="52"/>
        <end position="73"/>
    </location>
</feature>
<dbReference type="CDD" id="cd16386">
    <property type="entry name" value="TcpC_N"/>
    <property type="match status" value="1"/>
</dbReference>
<dbReference type="CDD" id="cd16428">
    <property type="entry name" value="TcpC_C"/>
    <property type="match status" value="1"/>
</dbReference>
<dbReference type="OrthoDB" id="2240974at2"/>
<dbReference type="EMBL" id="QVQY01000025">
    <property type="protein sequence ID" value="RFU50497.1"/>
    <property type="molecule type" value="Genomic_DNA"/>
</dbReference>
<evidence type="ECO:0000313" key="3">
    <source>
        <dbReference type="EMBL" id="RFU50497.1"/>
    </source>
</evidence>
<organism evidence="4 6">
    <name type="scientific">Streptococcus chenjunshii</name>
    <dbReference type="NCBI Taxonomy" id="2173853"/>
    <lineage>
        <taxon>Bacteria</taxon>
        <taxon>Bacillati</taxon>
        <taxon>Bacillota</taxon>
        <taxon>Bacilli</taxon>
        <taxon>Lactobacillales</taxon>
        <taxon>Streptococcaceae</taxon>
        <taxon>Streptococcus</taxon>
    </lineage>
</organism>
<dbReference type="Proteomes" id="UP000246115">
    <property type="component" value="Chromosome"/>
</dbReference>
<reference evidence="3 7" key="1">
    <citation type="submission" date="2018-08" db="EMBL/GenBank/DDBJ databases">
        <title>Draft genome of Streptococcus sp .nov. Z2.</title>
        <authorList>
            <person name="Tian Z."/>
        </authorList>
    </citation>
    <scope>NUCLEOTIDE SEQUENCE [LARGE SCALE GENOMIC DNA]</scope>
    <source>
        <strain evidence="3 7">Z2</strain>
    </source>
</reference>
<dbReference type="KEGG" id="schj:DDV21_001140"/>
<accession>A0A346N9T0</accession>
<reference evidence="2" key="4">
    <citation type="journal article" date="2019" name="Int. J. Syst. Evol. Microbiol.">
        <title>Streptococcus chenjunshii sp. nov. isolated from feces of Tibetan antelopes.</title>
        <authorList>
            <person name="Tian Z."/>
            <person name="Lu S."/>
            <person name="Jin D."/>
            <person name="Yang J."/>
            <person name="Pu J."/>
            <person name="Lai X.H."/>
            <person name="Bai X.N."/>
            <person name="Wu X.M."/>
            <person name="Li J."/>
            <person name="Wang S."/>
            <person name="Xu J."/>
        </authorList>
    </citation>
    <scope>NUCLEOTIDE SEQUENCE</scope>
    <source>
        <strain evidence="2">Z15</strain>
    </source>
</reference>
<evidence type="ECO:0000313" key="2">
    <source>
        <dbReference type="EMBL" id="AXQ77775.1"/>
    </source>
</evidence>
<evidence type="ECO:0000256" key="1">
    <source>
        <dbReference type="SAM" id="Phobius"/>
    </source>
</evidence>
<evidence type="ECO:0000313" key="6">
    <source>
        <dbReference type="Proteomes" id="UP000262901"/>
    </source>
</evidence>
<evidence type="ECO:0000313" key="7">
    <source>
        <dbReference type="Proteomes" id="UP000264056"/>
    </source>
</evidence>
<name>A0A372KKC9_9STRE</name>
<dbReference type="AlphaFoldDB" id="A0A372KKC9"/>
<dbReference type="Proteomes" id="UP000264056">
    <property type="component" value="Unassembled WGS sequence"/>
</dbReference>
<evidence type="ECO:0000313" key="4">
    <source>
        <dbReference type="EMBL" id="RFU52725.1"/>
    </source>
</evidence>
<dbReference type="Pfam" id="PF12642">
    <property type="entry name" value="TpcC"/>
    <property type="match status" value="1"/>
</dbReference>
<dbReference type="Proteomes" id="UP000262901">
    <property type="component" value="Unassembled WGS sequence"/>
</dbReference>
<evidence type="ECO:0000313" key="5">
    <source>
        <dbReference type="Proteomes" id="UP000246115"/>
    </source>
</evidence>
<accession>A0A372KKC9</accession>
<dbReference type="InterPro" id="IPR024735">
    <property type="entry name" value="TcpC"/>
</dbReference>
<keyword evidence="1" id="KW-1133">Transmembrane helix</keyword>
<keyword evidence="7" id="KW-1185">Reference proteome</keyword>